<dbReference type="EMBL" id="UGNP01000001">
    <property type="protein sequence ID" value="STX09556.1"/>
    <property type="molecule type" value="Genomic_DNA"/>
</dbReference>
<name>A0A8B4QA16_9BACL</name>
<keyword evidence="4" id="KW-1185">Reference proteome</keyword>
<reference evidence="1 3" key="1">
    <citation type="submission" date="2018-06" db="EMBL/GenBank/DDBJ databases">
        <authorList>
            <consortium name="Pathogen Informatics"/>
            <person name="Doyle S."/>
        </authorList>
    </citation>
    <scope>NUCLEOTIDE SEQUENCE [LARGE SCALE GENOMIC DNA]</scope>
    <source>
        <strain evidence="1 3">NCTC10597</strain>
    </source>
</reference>
<evidence type="ECO:0000313" key="1">
    <source>
        <dbReference type="EMBL" id="STX09556.1"/>
    </source>
</evidence>
<evidence type="ECO:0000313" key="4">
    <source>
        <dbReference type="Proteomes" id="UP000294641"/>
    </source>
</evidence>
<organism evidence="1 3">
    <name type="scientific">Kurthia zopfii</name>
    <dbReference type="NCBI Taxonomy" id="1650"/>
    <lineage>
        <taxon>Bacteria</taxon>
        <taxon>Bacillati</taxon>
        <taxon>Bacillota</taxon>
        <taxon>Bacilli</taxon>
        <taxon>Bacillales</taxon>
        <taxon>Caryophanaceae</taxon>
        <taxon>Kurthia</taxon>
    </lineage>
</organism>
<gene>
    <name evidence="2" type="ORF">DFR61_11314</name>
    <name evidence="1" type="ORF">NCTC10597_01242</name>
</gene>
<dbReference type="OrthoDB" id="9944556at2"/>
<dbReference type="Proteomes" id="UP000294641">
    <property type="component" value="Unassembled WGS sequence"/>
</dbReference>
<proteinExistence type="predicted"/>
<protein>
    <submittedName>
        <fullName evidence="1">Uncharacterized protein</fullName>
    </submittedName>
</protein>
<dbReference type="EMBL" id="SNZG01000013">
    <property type="protein sequence ID" value="TDR39020.1"/>
    <property type="molecule type" value="Genomic_DNA"/>
</dbReference>
<dbReference type="Proteomes" id="UP000254330">
    <property type="component" value="Unassembled WGS sequence"/>
</dbReference>
<dbReference type="RefSeq" id="WP_109349431.1">
    <property type="nucleotide sequence ID" value="NZ_BJUE01000053.1"/>
</dbReference>
<reference evidence="2 4" key="2">
    <citation type="submission" date="2019-03" db="EMBL/GenBank/DDBJ databases">
        <title>Genomic Encyclopedia of Type Strains, Phase IV (KMG-IV): sequencing the most valuable type-strain genomes for metagenomic binning, comparative biology and taxonomic classification.</title>
        <authorList>
            <person name="Goeker M."/>
        </authorList>
    </citation>
    <scope>NUCLEOTIDE SEQUENCE [LARGE SCALE GENOMIC DNA]</scope>
    <source>
        <strain evidence="2 4">DSM 20580</strain>
    </source>
</reference>
<sequence>MKSLISRRFHRYFGLKKFIVVTIRKGSGKRNQFVSLSRNAEIAIAKVSQNLEVQQYDIKAYTESQFAHMLKLRA</sequence>
<evidence type="ECO:0000313" key="3">
    <source>
        <dbReference type="Proteomes" id="UP000254330"/>
    </source>
</evidence>
<dbReference type="AlphaFoldDB" id="A0A8B4QA16"/>
<evidence type="ECO:0000313" key="2">
    <source>
        <dbReference type="EMBL" id="TDR39020.1"/>
    </source>
</evidence>
<comment type="caution">
    <text evidence="1">The sequence shown here is derived from an EMBL/GenBank/DDBJ whole genome shotgun (WGS) entry which is preliminary data.</text>
</comment>
<accession>A0A8B4QA16</accession>